<accession>A0ACC2PYG0</accession>
<sequence length="1395" mass="154674">MFIFMLQVNLLVASGFVTAYVTSKEQPLFNHPVRSALKPQLAPPASQDSKSGTFLYHVKGEEGLFYYHLFRAKDSDAVQELFGAMKEQSASSRTIDRDRDREVPQRSLSSAAALTSIGADISPSSSHFFEVLYVGKTKIVQSKVPESFIDDVLVKFRSHGLEKSRSTASSLLAECQKLKQQSSASNLFANNRRDSVDSNQSGGELSGSVENVVGNGIIGGGSAGPMLLQSPMSPMSPMSPGQLCLPGTTSESVPPSPCEPPPGAIGNGNGQQLAAEAAAIGVMRSRAASTGSVLTARRDSVRDVDDLNRTMLFQVGRLDLRLISPDRKKVLLHKQLRDVASCVQGVNNPEHFGFICRDSSGDRYICYIFKCQSDSVSDDLVAAITQAFMASSDGLPVKRERHAILSCEHCPMVWYSKLCQDVDGQNDRKTQSIIFSRLEMLPEEEQEIIVTKYKGAEAANGIGSGTSLADQNQFLMMLLRAHCEAKQTRHVHDTAENRSEFLNQYLSVGVGSTIFMKAKRSLTNSFDHLMKRKGSKDDFGLGSQGNLSGNQSHKSGNQSPVGSSAPLPMVDTTPESNRPRSLRVSPEQQASLSAANAAAIAASPKSPMMDIFLKVGNSPKMSPENDGTNRHHQSGSWRQAILNRVQTPGKDQESREAAKHANLSAAGRGAQYAPAPKKTKEELRELWKKAINQQLILIRMEKENAKLRVRQEEATVKRIKLEYDELSSCNRQLVEVWDLLVSKESRVSTKCDSQMLLQAIKQGVPRGKRGEVWQFLAEQFCMKQPPLDTHDFPNYNTSYELLLKQLTSQQHAILIDLGRTFPNHPYFSSPLGPGQLALFNLLKAYSLLDHEVGYCQGLSFVAGVLLLHMSEDTAFFLLRHLMFRRGLRKLYLPDMAALQLHLYQLSRLLHDRLRSIYNHFDKHEVSPTLYAAPWLLTLFASQFPLGFVTRVFDLLFLESSEVIFRVALALLEEHQDQLLCCDSFEEIMEYLKTKVPAVDSATLDRVMKRVFYPDMELGKQLNEYRVEYQVLQEEMLSVKPQMENLEKLELVNKQLTQQNVHLNEQLEIAMSNLQRMETTRSHYQSNVHKLESQNRSLEVTIATLGSFIQQLIDSRTDIEIPGDVRRIVAQLSLAEKRRSNNLRSFPSRIAEDGTVGNGNPPRGSDMKKSNSAGVKEVRLVKTNSMIEPPYPLKSALSQPNLGTKLEKVSSFFANSHNHIKQQRAQIAAMRVNDGSNERLNNNIVTGGGSVNEANDENDPKTVNIDIQITDNSGPGDNGLIHAGNDNGLRIDALAGLEKSISLPRNTKILKSSKSAYELGSVKKIPTTKLEDTISESMTNLSGTMHPFDTCSDVNFKYGGTTKLKSIKPVRTGSGQNGQSDSTNKELQQNPQILSR</sequence>
<name>A0ACC2PYG0_9HYME</name>
<protein>
    <submittedName>
        <fullName evidence="1">Uncharacterized protein</fullName>
    </submittedName>
</protein>
<dbReference type="Proteomes" id="UP001239111">
    <property type="component" value="Chromosome 1"/>
</dbReference>
<gene>
    <name evidence="1" type="ORF">QAD02_024240</name>
</gene>
<evidence type="ECO:0000313" key="2">
    <source>
        <dbReference type="Proteomes" id="UP001239111"/>
    </source>
</evidence>
<dbReference type="EMBL" id="CM056741">
    <property type="protein sequence ID" value="KAJ8688445.1"/>
    <property type="molecule type" value="Genomic_DNA"/>
</dbReference>
<keyword evidence="2" id="KW-1185">Reference proteome</keyword>
<proteinExistence type="predicted"/>
<comment type="caution">
    <text evidence="1">The sequence shown here is derived from an EMBL/GenBank/DDBJ whole genome shotgun (WGS) entry which is preliminary data.</text>
</comment>
<reference evidence="1" key="1">
    <citation type="submission" date="2023-04" db="EMBL/GenBank/DDBJ databases">
        <title>A chromosome-level genome assembly of the parasitoid wasp Eretmocerus hayati.</title>
        <authorList>
            <person name="Zhong Y."/>
            <person name="Liu S."/>
            <person name="Liu Y."/>
        </authorList>
    </citation>
    <scope>NUCLEOTIDE SEQUENCE</scope>
    <source>
        <strain evidence="1">ZJU_SS_LIU_2023</strain>
    </source>
</reference>
<evidence type="ECO:0000313" key="1">
    <source>
        <dbReference type="EMBL" id="KAJ8688445.1"/>
    </source>
</evidence>
<organism evidence="1 2">
    <name type="scientific">Eretmocerus hayati</name>
    <dbReference type="NCBI Taxonomy" id="131215"/>
    <lineage>
        <taxon>Eukaryota</taxon>
        <taxon>Metazoa</taxon>
        <taxon>Ecdysozoa</taxon>
        <taxon>Arthropoda</taxon>
        <taxon>Hexapoda</taxon>
        <taxon>Insecta</taxon>
        <taxon>Pterygota</taxon>
        <taxon>Neoptera</taxon>
        <taxon>Endopterygota</taxon>
        <taxon>Hymenoptera</taxon>
        <taxon>Apocrita</taxon>
        <taxon>Proctotrupomorpha</taxon>
        <taxon>Chalcidoidea</taxon>
        <taxon>Aphelinidae</taxon>
        <taxon>Aphelininae</taxon>
        <taxon>Eretmocerus</taxon>
    </lineage>
</organism>